<dbReference type="EMBL" id="JARKHS020015316">
    <property type="protein sequence ID" value="KAK8774554.1"/>
    <property type="molecule type" value="Genomic_DNA"/>
</dbReference>
<keyword evidence="1" id="KW-1133">Transmembrane helix</keyword>
<dbReference type="AlphaFoldDB" id="A0AAQ4EIR1"/>
<protein>
    <submittedName>
        <fullName evidence="2">Uncharacterized protein</fullName>
    </submittedName>
</protein>
<keyword evidence="1" id="KW-0472">Membrane</keyword>
<dbReference type="Proteomes" id="UP001321473">
    <property type="component" value="Unassembled WGS sequence"/>
</dbReference>
<name>A0AAQ4EIR1_AMBAM</name>
<evidence type="ECO:0000256" key="1">
    <source>
        <dbReference type="SAM" id="Phobius"/>
    </source>
</evidence>
<accession>A0AAQ4EIR1</accession>
<keyword evidence="3" id="KW-1185">Reference proteome</keyword>
<dbReference type="InterPro" id="IPR047746">
    <property type="entry name" value="Dae2/Tae2-like"/>
</dbReference>
<evidence type="ECO:0000313" key="3">
    <source>
        <dbReference type="Proteomes" id="UP001321473"/>
    </source>
</evidence>
<comment type="caution">
    <text evidence="2">The sequence shown here is derived from an EMBL/GenBank/DDBJ whole genome shotgun (WGS) entry which is preliminary data.</text>
</comment>
<sequence length="219" mass="24464">MRHNFITNRCFIGNAFNSTSYIISARQALPRGPFQFGVRSEPQPSQLNKIRTAQERMTEETAMKKFVAIAALLVVSLAGVANAIDCEDPQPFKGDWVTNAENQKQCVALVKEKCTGLRELSTDRWRRGKQVRTNCDSIPRWTAIGTFLDGDKFKGHSAIFESCAPDGIWVSGTLAALWRRLQEGQGQKADDSKAGPWLSENVTVTWYNSAYPDSVIFEV</sequence>
<organism evidence="2 3">
    <name type="scientific">Amblyomma americanum</name>
    <name type="common">Lone star tick</name>
    <dbReference type="NCBI Taxonomy" id="6943"/>
    <lineage>
        <taxon>Eukaryota</taxon>
        <taxon>Metazoa</taxon>
        <taxon>Ecdysozoa</taxon>
        <taxon>Arthropoda</taxon>
        <taxon>Chelicerata</taxon>
        <taxon>Arachnida</taxon>
        <taxon>Acari</taxon>
        <taxon>Parasitiformes</taxon>
        <taxon>Ixodida</taxon>
        <taxon>Ixodoidea</taxon>
        <taxon>Ixodidae</taxon>
        <taxon>Amblyomminae</taxon>
        <taxon>Amblyomma</taxon>
    </lineage>
</organism>
<dbReference type="NCBIfam" id="NF033857">
    <property type="entry name" value="BPSL0067_fam"/>
    <property type="match status" value="1"/>
</dbReference>
<feature type="transmembrane region" description="Helical" evidence="1">
    <location>
        <begin position="66"/>
        <end position="84"/>
    </location>
</feature>
<proteinExistence type="predicted"/>
<gene>
    <name evidence="2" type="ORF">V5799_010915</name>
</gene>
<evidence type="ECO:0000313" key="2">
    <source>
        <dbReference type="EMBL" id="KAK8774554.1"/>
    </source>
</evidence>
<reference evidence="2 3" key="1">
    <citation type="journal article" date="2023" name="Arcadia Sci">
        <title>De novo assembly of a long-read Amblyomma americanum tick genome.</title>
        <authorList>
            <person name="Chou S."/>
            <person name="Poskanzer K.E."/>
            <person name="Rollins M."/>
            <person name="Thuy-Boun P.S."/>
        </authorList>
    </citation>
    <scope>NUCLEOTIDE SEQUENCE [LARGE SCALE GENOMIC DNA]</scope>
    <source>
        <strain evidence="2">F_SG_1</strain>
        <tissue evidence="2">Salivary glands</tissue>
    </source>
</reference>
<keyword evidence="1" id="KW-0812">Transmembrane</keyword>